<evidence type="ECO:0000256" key="6">
    <source>
        <dbReference type="PROSITE-ProRule" id="PRU00175"/>
    </source>
</evidence>
<evidence type="ECO:0000256" key="7">
    <source>
        <dbReference type="SAM" id="Coils"/>
    </source>
</evidence>
<keyword evidence="2" id="KW-0479">Metal-binding</keyword>
<dbReference type="CDD" id="cd16562">
    <property type="entry name" value="RING-HC_RNF219"/>
    <property type="match status" value="1"/>
</dbReference>
<dbReference type="CTD" id="79596"/>
<name>A0A6I8PZ65_XENTR</name>
<dbReference type="AlphaFoldDB" id="A0A6I8PZ65"/>
<dbReference type="PANTHER" id="PTHR14609:SF1">
    <property type="entry name" value="ORC UBIQUITIN LIGASE 1"/>
    <property type="match status" value="1"/>
</dbReference>
<dbReference type="InterPro" id="IPR039209">
    <property type="entry name" value="OBI1"/>
</dbReference>
<evidence type="ECO:0000256" key="5">
    <source>
        <dbReference type="ARBA" id="ARBA00022833"/>
    </source>
</evidence>
<evidence type="ECO:0000256" key="1">
    <source>
        <dbReference type="ARBA" id="ARBA00022679"/>
    </source>
</evidence>
<dbReference type="KEGG" id="xtr:100037889"/>
<dbReference type="Bgee" id="ENSXETG00000017813">
    <property type="expression patterns" value="Expressed in ovary and 12 other cell types or tissues"/>
</dbReference>
<dbReference type="PROSITE" id="PS50089">
    <property type="entry name" value="ZF_RING_2"/>
    <property type="match status" value="1"/>
</dbReference>
<reference evidence="10" key="2">
    <citation type="submission" date="2020-05" db="UniProtKB">
        <authorList>
            <consortium name="Ensembl"/>
        </authorList>
    </citation>
    <scope>IDENTIFICATION</scope>
</reference>
<dbReference type="GO" id="GO:0004842">
    <property type="term" value="F:ubiquitin-protein transferase activity"/>
    <property type="evidence" value="ECO:0007669"/>
    <property type="project" value="InterPro"/>
</dbReference>
<dbReference type="GeneTree" id="ENSGT00390000013512"/>
<dbReference type="Reactome" id="R-XTR-69273">
    <property type="pathway name" value="Cyclin A/B1/B2 associated events during G2/M transition"/>
</dbReference>
<dbReference type="GO" id="GO:0016874">
    <property type="term" value="F:ligase activity"/>
    <property type="evidence" value="ECO:0007669"/>
    <property type="project" value="UniProtKB-KW"/>
</dbReference>
<organism evidence="10">
    <name type="scientific">Xenopus tropicalis</name>
    <name type="common">Western clawed frog</name>
    <name type="synonym">Silurana tropicalis</name>
    <dbReference type="NCBI Taxonomy" id="8364"/>
    <lineage>
        <taxon>Eukaryota</taxon>
        <taxon>Metazoa</taxon>
        <taxon>Chordata</taxon>
        <taxon>Craniata</taxon>
        <taxon>Vertebrata</taxon>
        <taxon>Euteleostomi</taxon>
        <taxon>Amphibia</taxon>
        <taxon>Batrachia</taxon>
        <taxon>Anura</taxon>
        <taxon>Pipoidea</taxon>
        <taxon>Pipidae</taxon>
        <taxon>Xenopodinae</taxon>
        <taxon>Xenopus</taxon>
        <taxon>Silurana</taxon>
    </lineage>
</organism>
<evidence type="ECO:0000256" key="8">
    <source>
        <dbReference type="SAM" id="MobiDB-lite"/>
    </source>
</evidence>
<sequence>MAQNVQNVTLSLTLPITCHICLGKVRQPVICVNYHVFCTVCIELWLKNNSQCPVCRVPITAENPCKDIIGGTGENECSLDHSVRKHLRKTRLELLHNEYEEEIESLLKELEELKQKNIILERERSPTTTVSLGIDCNCGTKLRTENTSSEQTTSEKWKKKLEETNAASRKLSADVEKLKEENAKLINENIDYVRENFRLKTEVDSRSPQKFGRFTVAALHAKIDQYEKEMNRLKKALERSDKYIEELEVQVDQLKRAADLKQDESSQNENSVHDKDTVNSEIGCTELYEGVKLEQMGEKPEKHDINKENSSDTCPAANNEKSHVHRSEYLTQTGCSLNFQKERKMFLSSGSAMWKESMKGPHDNITSQNKQTETYTPTKEKEIHEYNSPSTSLSFSSLQLNSPDCKLSLPSNQVNAKKPLTYLRKLVFEDYPKKGKPNSFSSANNNIPKPFNEQKSEYMTCEVKHKHQRGNLKESDMQSEGQILQAFSLPSSGEVHHTTTTSESPMDTFLHNVNNLDSLMSTLEGNKSLHYHSVTADAVMHLNSQPGNGLQAFFSNPHTRDGHFPLESQSSDKSHINDFHTSGRTSSLVLPFNDMPQIKYQNTTESSNILTNLNASELASNSCCTSYTNNKHGPASKRKLLNTICESPPKTMKP</sequence>
<evidence type="ECO:0000313" key="11">
    <source>
        <dbReference type="Proteomes" id="UP000008143"/>
    </source>
</evidence>
<keyword evidence="4" id="KW-0833">Ubl conjugation pathway</keyword>
<reference evidence="12" key="3">
    <citation type="submission" date="2025-04" db="UniProtKB">
        <authorList>
            <consortium name="RefSeq"/>
        </authorList>
    </citation>
    <scope>IDENTIFICATION</scope>
    <source>
        <strain evidence="12">Nigerian</strain>
        <tissue evidence="12">Liver and blood</tissue>
    </source>
</reference>
<feature type="coiled-coil region" evidence="7">
    <location>
        <begin position="89"/>
        <end position="123"/>
    </location>
</feature>
<evidence type="ECO:0000313" key="12">
    <source>
        <dbReference type="RefSeq" id="XP_002931970.1"/>
    </source>
</evidence>
<dbReference type="GO" id="GO:0006513">
    <property type="term" value="P:protein monoubiquitination"/>
    <property type="evidence" value="ECO:0007669"/>
    <property type="project" value="InterPro"/>
</dbReference>
<dbReference type="OMA" id="CTVCIEL"/>
<dbReference type="SUPFAM" id="SSF57850">
    <property type="entry name" value="RING/U-box"/>
    <property type="match status" value="1"/>
</dbReference>
<feature type="region of interest" description="Disordered" evidence="8">
    <location>
        <begin position="259"/>
        <end position="278"/>
    </location>
</feature>
<feature type="domain" description="RING-type" evidence="9">
    <location>
        <begin position="18"/>
        <end position="56"/>
    </location>
</feature>
<dbReference type="GeneID" id="100037889"/>
<dbReference type="AGR" id="Xenbase:XB-GENE-5767975"/>
<keyword evidence="1" id="KW-0808">Transferase</keyword>
<dbReference type="Xenbase" id="XB-GENE-5767975">
    <property type="gene designation" value="obi1"/>
</dbReference>
<keyword evidence="11" id="KW-1185">Reference proteome</keyword>
<dbReference type="InterPro" id="IPR035691">
    <property type="entry name" value="OBI1_RING-HC"/>
</dbReference>
<dbReference type="GO" id="GO:0006275">
    <property type="term" value="P:regulation of DNA replication"/>
    <property type="evidence" value="ECO:0007669"/>
    <property type="project" value="InterPro"/>
</dbReference>
<dbReference type="PANTHER" id="PTHR14609">
    <property type="entry name" value="RING FINGER PROTEIN 219"/>
    <property type="match status" value="1"/>
</dbReference>
<protein>
    <submittedName>
        <fullName evidence="10 12">ORC ubiquitin ligase 1</fullName>
    </submittedName>
</protein>
<evidence type="ECO:0000256" key="3">
    <source>
        <dbReference type="ARBA" id="ARBA00022771"/>
    </source>
</evidence>
<feature type="region of interest" description="Disordered" evidence="8">
    <location>
        <begin position="297"/>
        <end position="320"/>
    </location>
</feature>
<keyword evidence="5" id="KW-0862">Zinc</keyword>
<keyword evidence="12" id="KW-0436">Ligase</keyword>
<evidence type="ECO:0000259" key="9">
    <source>
        <dbReference type="PROSITE" id="PS50089"/>
    </source>
</evidence>
<gene>
    <name evidence="10 12 13" type="primary">obi1</name>
</gene>
<dbReference type="Gene3D" id="3.30.40.10">
    <property type="entry name" value="Zinc/RING finger domain, C3HC4 (zinc finger)"/>
    <property type="match status" value="1"/>
</dbReference>
<evidence type="ECO:0000256" key="2">
    <source>
        <dbReference type="ARBA" id="ARBA00022723"/>
    </source>
</evidence>
<dbReference type="Proteomes" id="UP000008143">
    <property type="component" value="Chromosome 2"/>
</dbReference>
<evidence type="ECO:0000313" key="13">
    <source>
        <dbReference type="Xenbase" id="XB-GENE-5767975"/>
    </source>
</evidence>
<dbReference type="Pfam" id="PF00097">
    <property type="entry name" value="zf-C3HC4"/>
    <property type="match status" value="1"/>
</dbReference>
<proteinExistence type="predicted"/>
<dbReference type="OrthoDB" id="6105938at2759"/>
<keyword evidence="3 6" id="KW-0863">Zinc-finger</keyword>
<keyword evidence="7" id="KW-0175">Coiled coil</keyword>
<dbReference type="GO" id="GO:0008270">
    <property type="term" value="F:zinc ion binding"/>
    <property type="evidence" value="ECO:0007669"/>
    <property type="project" value="UniProtKB-KW"/>
</dbReference>
<dbReference type="Ensembl" id="ENSXETT00000060933">
    <property type="protein sequence ID" value="ENSXETP00000061669"/>
    <property type="gene ID" value="ENSXETG00000017813"/>
</dbReference>
<accession>A0A6I8PZ65</accession>
<evidence type="ECO:0000313" key="10">
    <source>
        <dbReference type="Ensembl" id="ENSXETP00000061669"/>
    </source>
</evidence>
<dbReference type="RefSeq" id="XP_002931970.1">
    <property type="nucleotide sequence ID" value="XM_002931924.5"/>
</dbReference>
<dbReference type="InterPro" id="IPR001841">
    <property type="entry name" value="Znf_RING"/>
</dbReference>
<reference evidence="10" key="1">
    <citation type="journal article" date="2010" name="Science">
        <title>The genome of the Western clawed frog Xenopus tropicalis.</title>
        <authorList>
            <person name="Hellsten U."/>
            <person name="Harland R.M."/>
            <person name="Gilchrist M.J."/>
            <person name="Hendrix D."/>
            <person name="Jurka J."/>
            <person name="Kapitonov V."/>
            <person name="Ovcharenko I."/>
            <person name="Putnam N.H."/>
            <person name="Shu S."/>
            <person name="Taher L."/>
            <person name="Blitz I.L."/>
            <person name="Blumberg B."/>
            <person name="Dichmann D.S."/>
            <person name="Dubchak I."/>
            <person name="Amaya E."/>
            <person name="Detter J.C."/>
            <person name="Fletcher R."/>
            <person name="Gerhard D.S."/>
            <person name="Goodstein D."/>
            <person name="Graves T."/>
            <person name="Grigoriev I.V."/>
            <person name="Grimwood J."/>
            <person name="Kawashima T."/>
            <person name="Lindquist E."/>
            <person name="Lucas S.M."/>
            <person name="Mead P.E."/>
            <person name="Mitros T."/>
            <person name="Ogino H."/>
            <person name="Ohta Y."/>
            <person name="Poliakov A.V."/>
            <person name="Pollet N."/>
            <person name="Robert J."/>
            <person name="Salamov A."/>
            <person name="Sater A.K."/>
            <person name="Schmutz J."/>
            <person name="Terry A."/>
            <person name="Vize P.D."/>
            <person name="Warren W.C."/>
            <person name="Wells D."/>
            <person name="Wills A."/>
            <person name="Wilson R.K."/>
            <person name="Zimmerman L.B."/>
            <person name="Zorn A.M."/>
            <person name="Grainger R."/>
            <person name="Grammer T."/>
            <person name="Khokha M.K."/>
            <person name="Richardson P.M."/>
            <person name="Rokhsar D.S."/>
        </authorList>
    </citation>
    <scope>NUCLEOTIDE SEQUENCE [LARGE SCALE GENOMIC DNA]</scope>
    <source>
        <strain evidence="10">Nigerian</strain>
    </source>
</reference>
<evidence type="ECO:0000256" key="4">
    <source>
        <dbReference type="ARBA" id="ARBA00022786"/>
    </source>
</evidence>
<dbReference type="InterPro" id="IPR018957">
    <property type="entry name" value="Znf_C3HC4_RING-type"/>
</dbReference>
<dbReference type="InterPro" id="IPR013083">
    <property type="entry name" value="Znf_RING/FYVE/PHD"/>
</dbReference>
<feature type="compositionally biased region" description="Basic and acidic residues" evidence="8">
    <location>
        <begin position="297"/>
        <end position="310"/>
    </location>
</feature>